<dbReference type="Proteomes" id="UP000886829">
    <property type="component" value="Unassembled WGS sequence"/>
</dbReference>
<organism evidence="1 2">
    <name type="scientific">Candidatus Anaerobiospirillum pullistercoris</name>
    <dbReference type="NCBI Taxonomy" id="2838452"/>
    <lineage>
        <taxon>Bacteria</taxon>
        <taxon>Pseudomonadati</taxon>
        <taxon>Pseudomonadota</taxon>
        <taxon>Gammaproteobacteria</taxon>
        <taxon>Aeromonadales</taxon>
        <taxon>Succinivibrionaceae</taxon>
        <taxon>Anaerobiospirillum</taxon>
    </lineage>
</organism>
<name>A0A9D1WCR3_9GAMM</name>
<gene>
    <name evidence="1" type="ORF">H9850_04995</name>
</gene>
<protein>
    <submittedName>
        <fullName evidence="1">Uncharacterized protein</fullName>
    </submittedName>
</protein>
<dbReference type="AlphaFoldDB" id="A0A9D1WCR3"/>
<evidence type="ECO:0000313" key="1">
    <source>
        <dbReference type="EMBL" id="HIX56811.1"/>
    </source>
</evidence>
<dbReference type="EMBL" id="DXEV01000094">
    <property type="protein sequence ID" value="HIX56811.1"/>
    <property type="molecule type" value="Genomic_DNA"/>
</dbReference>
<accession>A0A9D1WCR3</accession>
<sequence>MGLSSEEKQMLIDLALEQDSFGRYSAFEQVCEGYGHWATQNIGIPHPFLGHRTGNGSSMSRIELTDEQGLFLDHIVAKLKMRSDLQEGYYAFCHRYGIPVAKSKLVSEPKIIHKLRKLLKFGRKLKSPELKEVVSEQNLFRENLRLMVAGELL</sequence>
<comment type="caution">
    <text evidence="1">The sequence shown here is derived from an EMBL/GenBank/DDBJ whole genome shotgun (WGS) entry which is preliminary data.</text>
</comment>
<reference evidence="1" key="1">
    <citation type="journal article" date="2021" name="PeerJ">
        <title>Extensive microbial diversity within the chicken gut microbiome revealed by metagenomics and culture.</title>
        <authorList>
            <person name="Gilroy R."/>
            <person name="Ravi A."/>
            <person name="Getino M."/>
            <person name="Pursley I."/>
            <person name="Horton D.L."/>
            <person name="Alikhan N.F."/>
            <person name="Baker D."/>
            <person name="Gharbi K."/>
            <person name="Hall N."/>
            <person name="Watson M."/>
            <person name="Adriaenssens E.M."/>
            <person name="Foster-Nyarko E."/>
            <person name="Jarju S."/>
            <person name="Secka A."/>
            <person name="Antonio M."/>
            <person name="Oren A."/>
            <person name="Chaudhuri R.R."/>
            <person name="La Ragione R."/>
            <person name="Hildebrand F."/>
            <person name="Pallen M.J."/>
        </authorList>
    </citation>
    <scope>NUCLEOTIDE SEQUENCE</scope>
    <source>
        <strain evidence="1">USASDec5-558</strain>
    </source>
</reference>
<reference evidence="1" key="2">
    <citation type="submission" date="2021-04" db="EMBL/GenBank/DDBJ databases">
        <authorList>
            <person name="Gilroy R."/>
        </authorList>
    </citation>
    <scope>NUCLEOTIDE SEQUENCE</scope>
    <source>
        <strain evidence="1">USASDec5-558</strain>
    </source>
</reference>
<evidence type="ECO:0000313" key="2">
    <source>
        <dbReference type="Proteomes" id="UP000886829"/>
    </source>
</evidence>
<proteinExistence type="predicted"/>